<gene>
    <name evidence="14" type="ORF">FHS89_001200</name>
</gene>
<dbReference type="InterPro" id="IPR025110">
    <property type="entry name" value="AMP-bd_C"/>
</dbReference>
<name>A0A840WVH0_9RHOB</name>
<dbReference type="EMBL" id="JACIJS010000003">
    <property type="protein sequence ID" value="MBB5515190.1"/>
    <property type="molecule type" value="Genomic_DNA"/>
</dbReference>
<evidence type="ECO:0000256" key="5">
    <source>
        <dbReference type="ARBA" id="ARBA00022741"/>
    </source>
</evidence>
<dbReference type="GO" id="GO:0004467">
    <property type="term" value="F:long-chain fatty acid-CoA ligase activity"/>
    <property type="evidence" value="ECO:0007669"/>
    <property type="project" value="UniProtKB-EC"/>
</dbReference>
<evidence type="ECO:0000256" key="10">
    <source>
        <dbReference type="ARBA" id="ARBA00039545"/>
    </source>
</evidence>
<evidence type="ECO:0000256" key="11">
    <source>
        <dbReference type="ARBA" id="ARBA00042773"/>
    </source>
</evidence>
<evidence type="ECO:0000256" key="1">
    <source>
        <dbReference type="ARBA" id="ARBA00001946"/>
    </source>
</evidence>
<comment type="subcellular location">
    <subcellularLocation>
        <location evidence="2">Membrane</location>
        <topology evidence="2">Peripheral membrane protein</topology>
    </subcellularLocation>
</comment>
<evidence type="ECO:0000256" key="2">
    <source>
        <dbReference type="ARBA" id="ARBA00004170"/>
    </source>
</evidence>
<dbReference type="Proteomes" id="UP000553766">
    <property type="component" value="Unassembled WGS sequence"/>
</dbReference>
<protein>
    <recommendedName>
        <fullName evidence="10">Long-chain-fatty-acid--CoA ligase</fullName>
        <ecNumber evidence="9">6.2.1.3</ecNumber>
    </recommendedName>
    <alternativeName>
        <fullName evidence="11">Long-chain acyl-CoA synthetase</fullName>
    </alternativeName>
</protein>
<dbReference type="Gene3D" id="3.30.300.30">
    <property type="match status" value="1"/>
</dbReference>
<dbReference type="AlphaFoldDB" id="A0A840WVH0"/>
<evidence type="ECO:0000256" key="9">
    <source>
        <dbReference type="ARBA" id="ARBA00026121"/>
    </source>
</evidence>
<dbReference type="EC" id="6.2.1.3" evidence="9"/>
<comment type="cofactor">
    <cofactor evidence="1">
        <name>Mg(2+)</name>
        <dbReference type="ChEBI" id="CHEBI:18420"/>
    </cofactor>
</comment>
<dbReference type="Gene3D" id="3.40.50.12780">
    <property type="entry name" value="N-terminal domain of ligase-like"/>
    <property type="match status" value="1"/>
</dbReference>
<evidence type="ECO:0000256" key="8">
    <source>
        <dbReference type="ARBA" id="ARBA00023136"/>
    </source>
</evidence>
<evidence type="ECO:0000256" key="3">
    <source>
        <dbReference type="ARBA" id="ARBA00005005"/>
    </source>
</evidence>
<accession>A0A840WVH0</accession>
<dbReference type="PANTHER" id="PTHR43767:SF8">
    <property type="entry name" value="LONG-CHAIN-FATTY-ACID--COA LIGASE"/>
    <property type="match status" value="1"/>
</dbReference>
<keyword evidence="7" id="KW-0460">Magnesium</keyword>
<comment type="pathway">
    <text evidence="3">Lipid metabolism; fatty acid beta-oxidation.</text>
</comment>
<feature type="domain" description="AMP-dependent synthetase/ligase" evidence="12">
    <location>
        <begin position="37"/>
        <end position="432"/>
    </location>
</feature>
<organism evidence="14 15">
    <name type="scientific">Rubricella aquisinus</name>
    <dbReference type="NCBI Taxonomy" id="2028108"/>
    <lineage>
        <taxon>Bacteria</taxon>
        <taxon>Pseudomonadati</taxon>
        <taxon>Pseudomonadota</taxon>
        <taxon>Alphaproteobacteria</taxon>
        <taxon>Rhodobacterales</taxon>
        <taxon>Paracoccaceae</taxon>
        <taxon>Rubricella</taxon>
    </lineage>
</organism>
<feature type="domain" description="AMP-binding enzyme C-terminal" evidence="13">
    <location>
        <begin position="482"/>
        <end position="556"/>
    </location>
</feature>
<dbReference type="RefSeq" id="WP_184009538.1">
    <property type="nucleotide sequence ID" value="NZ_JACIJS010000003.1"/>
</dbReference>
<dbReference type="InterPro" id="IPR045851">
    <property type="entry name" value="AMP-bd_C_sf"/>
</dbReference>
<dbReference type="InterPro" id="IPR000873">
    <property type="entry name" value="AMP-dep_synth/lig_dom"/>
</dbReference>
<dbReference type="InterPro" id="IPR020845">
    <property type="entry name" value="AMP-binding_CS"/>
</dbReference>
<dbReference type="InterPro" id="IPR050237">
    <property type="entry name" value="ATP-dep_AMP-bd_enzyme"/>
</dbReference>
<evidence type="ECO:0000313" key="14">
    <source>
        <dbReference type="EMBL" id="MBB5515190.1"/>
    </source>
</evidence>
<keyword evidence="15" id="KW-1185">Reference proteome</keyword>
<keyword evidence="4 14" id="KW-0436">Ligase</keyword>
<evidence type="ECO:0000313" key="15">
    <source>
        <dbReference type="Proteomes" id="UP000553766"/>
    </source>
</evidence>
<evidence type="ECO:0000256" key="4">
    <source>
        <dbReference type="ARBA" id="ARBA00022598"/>
    </source>
</evidence>
<keyword evidence="6" id="KW-0067">ATP-binding</keyword>
<dbReference type="InterPro" id="IPR042099">
    <property type="entry name" value="ANL_N_sf"/>
</dbReference>
<dbReference type="FunFam" id="3.30.300.30:FF:000006">
    <property type="entry name" value="Long-chain-fatty-acid--CoA ligase FadD"/>
    <property type="match status" value="1"/>
</dbReference>
<sequence length="569" mass="62751">MLESPRPWTAFYSASVRKDIDVLPFRNIGDFVTAIASQYEKQPAFTTCLANGMNGTLTFEQVDEMSDALAVYLREVAGLDTGDRVAVQMPNCLSYPIAALGVFKAGCVLVNVNPLYTSEEMAKQFEDATPSAVIVVDLFADKLTDAMHGHPIPNVIVTRVAEFFPRAPQWIVGLVQKYWDKSVKPIDLPHIRLPDALKAGRAKHDSAHNTIERYRSTVEPDDVACLQYTGGTTGVSKGAMLSHRNILMNMEQTMELLPTIEKGKEIALTALPLYHIFAFTVNFLGFYSIGARNILIPNPRPLTNVKRAMENYKITWMSGVNTLFNGLSNEQWFLDTPPKHLKFASSGGMALQTSVAQRWEEITGKPVIEGYGLTESSPVLTFNPLGKSREGSIGVPVPSTYVKCVDEAGNEVPQGEPGEVAAYGPQIMLGYWNKPEETAKTMRDGWLLTGDIGTMDADGYFRIVDRKKDMILVSGFNVYPNEIEDIIAAHPGVNEVAVIGVPDGAAGEAVKAFIVKQDDGLSVDDVRAYCKKHLTNYKVPKQVEFREELPKSNVGKILRKDLRAEELAK</sequence>
<keyword evidence="8" id="KW-0472">Membrane</keyword>
<evidence type="ECO:0000256" key="7">
    <source>
        <dbReference type="ARBA" id="ARBA00022842"/>
    </source>
</evidence>
<evidence type="ECO:0000259" key="13">
    <source>
        <dbReference type="Pfam" id="PF13193"/>
    </source>
</evidence>
<keyword evidence="5" id="KW-0547">Nucleotide-binding</keyword>
<dbReference type="PANTHER" id="PTHR43767">
    <property type="entry name" value="LONG-CHAIN-FATTY-ACID--COA LIGASE"/>
    <property type="match status" value="1"/>
</dbReference>
<reference evidence="14 15" key="1">
    <citation type="submission" date="2020-08" db="EMBL/GenBank/DDBJ databases">
        <title>Genomic Encyclopedia of Type Strains, Phase IV (KMG-IV): sequencing the most valuable type-strain genomes for metagenomic binning, comparative biology and taxonomic classification.</title>
        <authorList>
            <person name="Goeker M."/>
        </authorList>
    </citation>
    <scope>NUCLEOTIDE SEQUENCE [LARGE SCALE GENOMIC DNA]</scope>
    <source>
        <strain evidence="14 15">DSM 103377</strain>
    </source>
</reference>
<dbReference type="GO" id="GO:0005524">
    <property type="term" value="F:ATP binding"/>
    <property type="evidence" value="ECO:0007669"/>
    <property type="project" value="UniProtKB-KW"/>
</dbReference>
<dbReference type="Pfam" id="PF13193">
    <property type="entry name" value="AMP-binding_C"/>
    <property type="match status" value="1"/>
</dbReference>
<dbReference type="SUPFAM" id="SSF56801">
    <property type="entry name" value="Acetyl-CoA synthetase-like"/>
    <property type="match status" value="1"/>
</dbReference>
<proteinExistence type="predicted"/>
<dbReference type="PROSITE" id="PS00455">
    <property type="entry name" value="AMP_BINDING"/>
    <property type="match status" value="1"/>
</dbReference>
<evidence type="ECO:0000259" key="12">
    <source>
        <dbReference type="Pfam" id="PF00501"/>
    </source>
</evidence>
<dbReference type="Pfam" id="PF00501">
    <property type="entry name" value="AMP-binding"/>
    <property type="match status" value="1"/>
</dbReference>
<comment type="caution">
    <text evidence="14">The sequence shown here is derived from an EMBL/GenBank/DDBJ whole genome shotgun (WGS) entry which is preliminary data.</text>
</comment>
<evidence type="ECO:0000256" key="6">
    <source>
        <dbReference type="ARBA" id="ARBA00022840"/>
    </source>
</evidence>
<dbReference type="GO" id="GO:0016020">
    <property type="term" value="C:membrane"/>
    <property type="evidence" value="ECO:0007669"/>
    <property type="project" value="UniProtKB-SubCell"/>
</dbReference>
<dbReference type="CDD" id="cd05936">
    <property type="entry name" value="FC-FACS_FadD_like"/>
    <property type="match status" value="1"/>
</dbReference>